<reference evidence="2" key="1">
    <citation type="submission" date="2017-04" db="EMBL/GenBank/DDBJ databases">
        <authorList>
            <person name="Varghese N."/>
            <person name="Submissions S."/>
        </authorList>
    </citation>
    <scope>NUCLEOTIDE SEQUENCE [LARGE SCALE GENOMIC DNA]</scope>
    <source>
        <strain evidence="2">K3S</strain>
    </source>
</reference>
<dbReference type="Proteomes" id="UP000192906">
    <property type="component" value="Unassembled WGS sequence"/>
</dbReference>
<dbReference type="Gene3D" id="3.40.50.300">
    <property type="entry name" value="P-loop containing nucleotide triphosphate hydrolases"/>
    <property type="match status" value="1"/>
</dbReference>
<dbReference type="SUPFAM" id="SSF52540">
    <property type="entry name" value="P-loop containing nucleoside triphosphate hydrolases"/>
    <property type="match status" value="1"/>
</dbReference>
<dbReference type="EMBL" id="FWZU01000002">
    <property type="protein sequence ID" value="SMF02787.1"/>
    <property type="molecule type" value="Genomic_DNA"/>
</dbReference>
<gene>
    <name evidence="1" type="ORF">SAMN06295933_1245</name>
</gene>
<protein>
    <recommendedName>
        <fullName evidence="3">ATPase domain-containing protein</fullName>
    </recommendedName>
</protein>
<dbReference type="PANTHER" id="PTHR34301:SF8">
    <property type="entry name" value="ATPASE DOMAIN-CONTAINING PROTEIN"/>
    <property type="match status" value="1"/>
</dbReference>
<evidence type="ECO:0000313" key="2">
    <source>
        <dbReference type="Proteomes" id="UP000192906"/>
    </source>
</evidence>
<dbReference type="InterPro" id="IPR027417">
    <property type="entry name" value="P-loop_NTPase"/>
</dbReference>
<proteinExistence type="predicted"/>
<evidence type="ECO:0008006" key="3">
    <source>
        <dbReference type="Google" id="ProtNLM"/>
    </source>
</evidence>
<dbReference type="AlphaFoldDB" id="A0A1X7CTR3"/>
<dbReference type="PANTHER" id="PTHR34301">
    <property type="entry name" value="DNA-BINDING PROTEIN-RELATED"/>
    <property type="match status" value="1"/>
</dbReference>
<organism evidence="1 2">
    <name type="scientific">Desulfovibrio gilichinskyi</name>
    <dbReference type="NCBI Taxonomy" id="1519643"/>
    <lineage>
        <taxon>Bacteria</taxon>
        <taxon>Pseudomonadati</taxon>
        <taxon>Thermodesulfobacteriota</taxon>
        <taxon>Desulfovibrionia</taxon>
        <taxon>Desulfovibrionales</taxon>
        <taxon>Desulfovibrionaceae</taxon>
        <taxon>Desulfovibrio</taxon>
    </lineage>
</organism>
<dbReference type="RefSeq" id="WP_085099906.1">
    <property type="nucleotide sequence ID" value="NZ_FWZU01000002.1"/>
</dbReference>
<accession>A0A1X7CTR3</accession>
<evidence type="ECO:0000313" key="1">
    <source>
        <dbReference type="EMBL" id="SMF02787.1"/>
    </source>
</evidence>
<name>A0A1X7CTR3_9BACT</name>
<keyword evidence="2" id="KW-1185">Reference proteome</keyword>
<dbReference type="STRING" id="1519643.SAMN06295933_1245"/>
<sequence length="408" mass="46748">MEDELVGEIGNYVTGDRFWGREDELELLQNYLVEGANVSILAQRRIGKTSLMHETAKRLPDEFIPLHIDLQACNTAADLVKKVAVATKPYDKLWRKILSPFKNMLASTKDNLDSISVDSFKIKFKEGVSEDNWQDKGTQVLEILADHEKRVVLFIDELPIMISRMLDESPDRGKNEVHIFLSWLREKSQKYKGKISMVFAGSIGLEPVLNRAKISADMNHLTTFRLEPWRDSVALSCLHALAAHRQLNLPDESARRMIELLGCNIPYHVQLFFANVREHILLTKPSALKPGVINEIFQEKMISSRGHAELVHMEERLDKELDKAELQLAKSILTQAAVIGFVESGGMCKLFDRHAFSKEDRVNILPRLCEILVSDGYLKKNEAGKYVFVSNLLHKWWENKYKDFFETV</sequence>
<dbReference type="OrthoDB" id="9805535at2"/>